<comment type="caution">
    <text evidence="5">The sequence shown here is derived from an EMBL/GenBank/DDBJ whole genome shotgun (WGS) entry which is preliminary data.</text>
</comment>
<feature type="domain" description="Tryptophan synthase beta chain-like PALP" evidence="4">
    <location>
        <begin position="74"/>
        <end position="377"/>
    </location>
</feature>
<evidence type="ECO:0000259" key="4">
    <source>
        <dbReference type="Pfam" id="PF00291"/>
    </source>
</evidence>
<feature type="compositionally biased region" description="Basic and acidic residues" evidence="3">
    <location>
        <begin position="63"/>
        <end position="72"/>
    </location>
</feature>
<dbReference type="Proteomes" id="UP000287547">
    <property type="component" value="Unassembled WGS sequence"/>
</dbReference>
<dbReference type="InterPro" id="IPR001926">
    <property type="entry name" value="TrpB-like_PALP"/>
</dbReference>
<evidence type="ECO:0000256" key="3">
    <source>
        <dbReference type="SAM" id="MobiDB-lite"/>
    </source>
</evidence>
<dbReference type="InterPro" id="IPR036052">
    <property type="entry name" value="TrpB-like_PALP_sf"/>
</dbReference>
<proteinExistence type="predicted"/>
<dbReference type="PANTHER" id="PTHR42937">
    <property type="match status" value="1"/>
</dbReference>
<dbReference type="Gene3D" id="3.40.50.1100">
    <property type="match status" value="2"/>
</dbReference>
<organism evidence="5 6">
    <name type="scientific">Kibdelosporangium aridum</name>
    <dbReference type="NCBI Taxonomy" id="2030"/>
    <lineage>
        <taxon>Bacteria</taxon>
        <taxon>Bacillati</taxon>
        <taxon>Actinomycetota</taxon>
        <taxon>Actinomycetes</taxon>
        <taxon>Pseudonocardiales</taxon>
        <taxon>Pseudonocardiaceae</taxon>
        <taxon>Kibdelosporangium</taxon>
    </lineage>
</organism>
<comment type="cofactor">
    <cofactor evidence="1">
        <name>pyridoxal 5'-phosphate</name>
        <dbReference type="ChEBI" id="CHEBI:597326"/>
    </cofactor>
</comment>
<dbReference type="GO" id="GO:1901605">
    <property type="term" value="P:alpha-amino acid metabolic process"/>
    <property type="evidence" value="ECO:0007669"/>
    <property type="project" value="UniProtKB-ARBA"/>
</dbReference>
<dbReference type="EMBL" id="QHKI01000017">
    <property type="protein sequence ID" value="RSM84216.1"/>
    <property type="molecule type" value="Genomic_DNA"/>
</dbReference>
<feature type="compositionally biased region" description="Low complexity" evidence="3">
    <location>
        <begin position="45"/>
        <end position="58"/>
    </location>
</feature>
<evidence type="ECO:0000313" key="5">
    <source>
        <dbReference type="EMBL" id="RSM84216.1"/>
    </source>
</evidence>
<evidence type="ECO:0000313" key="6">
    <source>
        <dbReference type="Proteomes" id="UP000287547"/>
    </source>
</evidence>
<dbReference type="Pfam" id="PF00291">
    <property type="entry name" value="PALP"/>
    <property type="match status" value="1"/>
</dbReference>
<dbReference type="OrthoDB" id="34584at2"/>
<sequence>MLNSECRVQGVYLNSSARSWTAPPATSGGGREAAPATTPGGDPKAAASAAEGHPEAAATTPDGDPRAVHRELPGFAPTPLIEVPDLAEELGVRRVLVKDEHLRAGLPSFKILGAAWAIFKGLGGTTSLEDLKVDPDTTLVSATAGNHGRAVAYMAKLLGLKAHIFIPAGTAPARIEAIRSEGAKVEVVDGDYQKAVDRATQRASEDPKALLAADVGNSMTPIWATQGYRTILHEIDEQLTEAPDLVVVPVGAGAFASAVVQHYRSDGAHPQILTVEPDSAACLLKSLQAGEPVNVPGPHPSKMAGLNAGDVDAHAWPYLKNGVDAAVTVTDEETDQAMRDLADKDIVAGECGAASLAGVRAFREHLTADSVVVLISTEGTHEINR</sequence>
<keyword evidence="2" id="KW-0663">Pyridoxal phosphate</keyword>
<feature type="region of interest" description="Disordered" evidence="3">
    <location>
        <begin position="18"/>
        <end position="72"/>
    </location>
</feature>
<reference evidence="5 6" key="1">
    <citation type="submission" date="2018-05" db="EMBL/GenBank/DDBJ databases">
        <title>Evolution of GPA BGCs.</title>
        <authorList>
            <person name="Waglechner N."/>
            <person name="Wright G.D."/>
        </authorList>
    </citation>
    <scope>NUCLEOTIDE SEQUENCE [LARGE SCALE GENOMIC DNA]</scope>
    <source>
        <strain evidence="5 6">A82846</strain>
    </source>
</reference>
<protein>
    <recommendedName>
        <fullName evidence="4">Tryptophan synthase beta chain-like PALP domain-containing protein</fullName>
    </recommendedName>
</protein>
<dbReference type="SUPFAM" id="SSF53686">
    <property type="entry name" value="Tryptophan synthase beta subunit-like PLP-dependent enzymes"/>
    <property type="match status" value="1"/>
</dbReference>
<name>A0A428Z890_KIBAR</name>
<evidence type="ECO:0000256" key="1">
    <source>
        <dbReference type="ARBA" id="ARBA00001933"/>
    </source>
</evidence>
<dbReference type="AlphaFoldDB" id="A0A428Z890"/>
<accession>A0A428Z890</accession>
<gene>
    <name evidence="5" type="ORF">DMH04_21130</name>
</gene>
<dbReference type="PANTHER" id="PTHR42937:SF1">
    <property type="entry name" value="DIAMINOPROPIONATE AMMONIA-LYASE"/>
    <property type="match status" value="1"/>
</dbReference>
<evidence type="ECO:0000256" key="2">
    <source>
        <dbReference type="ARBA" id="ARBA00022898"/>
    </source>
</evidence>
<dbReference type="CDD" id="cd00640">
    <property type="entry name" value="Trp-synth-beta_II"/>
    <property type="match status" value="1"/>
</dbReference>